<keyword evidence="1" id="KW-1133">Transmembrane helix</keyword>
<feature type="transmembrane region" description="Helical" evidence="1">
    <location>
        <begin position="20"/>
        <end position="37"/>
    </location>
</feature>
<keyword evidence="1" id="KW-0812">Transmembrane</keyword>
<dbReference type="EMBL" id="CP118736">
    <property type="protein sequence ID" value="WNY52212.1"/>
    <property type="molecule type" value="Genomic_DNA"/>
</dbReference>
<dbReference type="KEGG" id="sins:PW252_11235"/>
<geneLocation type="plasmid" evidence="2">
    <name>p29887</name>
</geneLocation>
<keyword evidence="2" id="KW-0614">Plasmid</keyword>
<feature type="transmembrane region" description="Helical" evidence="1">
    <location>
        <begin position="43"/>
        <end position="63"/>
    </location>
</feature>
<evidence type="ECO:0000256" key="1">
    <source>
        <dbReference type="SAM" id="Phobius"/>
    </source>
</evidence>
<accession>A0AA96VNB6</accession>
<evidence type="ECO:0000313" key="2">
    <source>
        <dbReference type="EMBL" id="WNY52212.1"/>
    </source>
</evidence>
<protein>
    <submittedName>
        <fullName evidence="2">Uncharacterized protein</fullName>
    </submittedName>
</protein>
<gene>
    <name evidence="2" type="ORF">PW252_11235</name>
</gene>
<reference evidence="2" key="1">
    <citation type="submission" date="2023-02" db="EMBL/GenBank/DDBJ databases">
        <title>Streptococcus sp. Genome Sequencing and Assembly.</title>
        <authorList>
            <person name="Shore S.M."/>
            <person name="Nicholson T.L."/>
        </authorList>
    </citation>
    <scope>NUCLEOTIDE SEQUENCE</scope>
    <source>
        <strain evidence="2">29887</strain>
        <plasmid evidence="2">p29887</plasmid>
    </source>
</reference>
<proteinExistence type="predicted"/>
<keyword evidence="1" id="KW-0472">Membrane</keyword>
<dbReference type="RefSeq" id="WP_248051678.1">
    <property type="nucleotide sequence ID" value="NZ_CP118736.1"/>
</dbReference>
<name>A0AA96VNB6_9STRE</name>
<organism evidence="2">
    <name type="scientific">Streptococcus iners</name>
    <dbReference type="NCBI Taxonomy" id="3028084"/>
    <lineage>
        <taxon>Bacteria</taxon>
        <taxon>Bacillati</taxon>
        <taxon>Bacillota</taxon>
        <taxon>Bacilli</taxon>
        <taxon>Lactobacillales</taxon>
        <taxon>Streptococcaceae</taxon>
        <taxon>Streptococcus</taxon>
    </lineage>
</organism>
<sequence length="85" mass="9443">MANSRKEKSEVVKNTDLGALILFFIVIGVGTLAYFAPELGDRWTKVLEIVGAPFSLGLGFFAFEKASDMIIEYRKNVGTNEEPRD</sequence>
<dbReference type="AlphaFoldDB" id="A0AA96VNB6"/>